<gene>
    <name evidence="1" type="ORF">GPECTOR_26g484</name>
</gene>
<evidence type="ECO:0000313" key="2">
    <source>
        <dbReference type="Proteomes" id="UP000075714"/>
    </source>
</evidence>
<protein>
    <submittedName>
        <fullName evidence="1">Uncharacterized protein</fullName>
    </submittedName>
</protein>
<dbReference type="EMBL" id="LSYV01000027">
    <property type="protein sequence ID" value="KXZ48581.1"/>
    <property type="molecule type" value="Genomic_DNA"/>
</dbReference>
<sequence>MFVRWATCLLQGDASKGPALMKLLAALAYGPCPVLLDVTNGITHDVYTIRGEQLIKWTGITPNQAYRMQAKRLMAHATRSLLTLRLEQIPEEEQRGSWRR</sequence>
<proteinExistence type="predicted"/>
<comment type="caution">
    <text evidence="1">The sequence shown here is derived from an EMBL/GenBank/DDBJ whole genome shotgun (WGS) entry which is preliminary data.</text>
</comment>
<dbReference type="OrthoDB" id="537362at2759"/>
<evidence type="ECO:0000313" key="1">
    <source>
        <dbReference type="EMBL" id="KXZ48581.1"/>
    </source>
</evidence>
<organism evidence="1 2">
    <name type="scientific">Gonium pectorale</name>
    <name type="common">Green alga</name>
    <dbReference type="NCBI Taxonomy" id="33097"/>
    <lineage>
        <taxon>Eukaryota</taxon>
        <taxon>Viridiplantae</taxon>
        <taxon>Chlorophyta</taxon>
        <taxon>core chlorophytes</taxon>
        <taxon>Chlorophyceae</taxon>
        <taxon>CS clade</taxon>
        <taxon>Chlamydomonadales</taxon>
        <taxon>Volvocaceae</taxon>
        <taxon>Gonium</taxon>
    </lineage>
</organism>
<name>A0A150GFE6_GONPE</name>
<keyword evidence="2" id="KW-1185">Reference proteome</keyword>
<dbReference type="Proteomes" id="UP000075714">
    <property type="component" value="Unassembled WGS sequence"/>
</dbReference>
<reference evidence="2" key="1">
    <citation type="journal article" date="2016" name="Nat. Commun.">
        <title>The Gonium pectorale genome demonstrates co-option of cell cycle regulation during the evolution of multicellularity.</title>
        <authorList>
            <person name="Hanschen E.R."/>
            <person name="Marriage T.N."/>
            <person name="Ferris P.J."/>
            <person name="Hamaji T."/>
            <person name="Toyoda A."/>
            <person name="Fujiyama A."/>
            <person name="Neme R."/>
            <person name="Noguchi H."/>
            <person name="Minakuchi Y."/>
            <person name="Suzuki M."/>
            <person name="Kawai-Toyooka H."/>
            <person name="Smith D.R."/>
            <person name="Sparks H."/>
            <person name="Anderson J."/>
            <person name="Bakaric R."/>
            <person name="Luria V."/>
            <person name="Karger A."/>
            <person name="Kirschner M.W."/>
            <person name="Durand P.M."/>
            <person name="Michod R.E."/>
            <person name="Nozaki H."/>
            <person name="Olson B.J."/>
        </authorList>
    </citation>
    <scope>NUCLEOTIDE SEQUENCE [LARGE SCALE GENOMIC DNA]</scope>
    <source>
        <strain evidence="2">NIES-2863</strain>
    </source>
</reference>
<dbReference type="AlphaFoldDB" id="A0A150GFE6"/>
<accession>A0A150GFE6</accession>